<dbReference type="Gene3D" id="2.130.10.10">
    <property type="entry name" value="YVTN repeat-like/Quinoprotein amine dehydrogenase"/>
    <property type="match status" value="1"/>
</dbReference>
<evidence type="ECO:0000313" key="4">
    <source>
        <dbReference type="EMBL" id="GFU22528.1"/>
    </source>
</evidence>
<dbReference type="InterPro" id="IPR019775">
    <property type="entry name" value="WD40_repeat_CS"/>
</dbReference>
<dbReference type="EMBL" id="BMAW01081025">
    <property type="protein sequence ID" value="GFU22528.1"/>
    <property type="molecule type" value="Genomic_DNA"/>
</dbReference>
<dbReference type="PROSITE" id="PS50082">
    <property type="entry name" value="WD_REPEATS_2"/>
    <property type="match status" value="1"/>
</dbReference>
<comment type="caution">
    <text evidence="4">The sequence shown here is derived from an EMBL/GenBank/DDBJ whole genome shotgun (WGS) entry which is preliminary data.</text>
</comment>
<feature type="repeat" description="WD" evidence="3">
    <location>
        <begin position="176"/>
        <end position="211"/>
    </location>
</feature>
<keyword evidence="1 3" id="KW-0853">WD repeat</keyword>
<dbReference type="SUPFAM" id="SSF50978">
    <property type="entry name" value="WD40 repeat-like"/>
    <property type="match status" value="1"/>
</dbReference>
<evidence type="ECO:0000256" key="2">
    <source>
        <dbReference type="ARBA" id="ARBA00022737"/>
    </source>
</evidence>
<evidence type="ECO:0000256" key="3">
    <source>
        <dbReference type="PROSITE-ProRule" id="PRU00221"/>
    </source>
</evidence>
<accession>A0A8X6UK15</accession>
<evidence type="ECO:0000313" key="5">
    <source>
        <dbReference type="Proteomes" id="UP000887013"/>
    </source>
</evidence>
<protein>
    <submittedName>
        <fullName evidence="4">WD_REPEATS_REGION domain-containing protein</fullName>
    </submittedName>
</protein>
<organism evidence="4 5">
    <name type="scientific">Nephila pilipes</name>
    <name type="common">Giant wood spider</name>
    <name type="synonym">Nephila maculata</name>
    <dbReference type="NCBI Taxonomy" id="299642"/>
    <lineage>
        <taxon>Eukaryota</taxon>
        <taxon>Metazoa</taxon>
        <taxon>Ecdysozoa</taxon>
        <taxon>Arthropoda</taxon>
        <taxon>Chelicerata</taxon>
        <taxon>Arachnida</taxon>
        <taxon>Araneae</taxon>
        <taxon>Araneomorphae</taxon>
        <taxon>Entelegynae</taxon>
        <taxon>Araneoidea</taxon>
        <taxon>Nephilidae</taxon>
        <taxon>Nephila</taxon>
    </lineage>
</organism>
<reference evidence="4" key="1">
    <citation type="submission" date="2020-08" db="EMBL/GenBank/DDBJ databases">
        <title>Multicomponent nature underlies the extraordinary mechanical properties of spider dragline silk.</title>
        <authorList>
            <person name="Kono N."/>
            <person name="Nakamura H."/>
            <person name="Mori M."/>
            <person name="Yoshida Y."/>
            <person name="Ohtoshi R."/>
            <person name="Malay A.D."/>
            <person name="Moran D.A.P."/>
            <person name="Tomita M."/>
            <person name="Numata K."/>
            <person name="Arakawa K."/>
        </authorList>
    </citation>
    <scope>NUCLEOTIDE SEQUENCE</scope>
</reference>
<name>A0A8X6UK15_NEPPI</name>
<proteinExistence type="predicted"/>
<dbReference type="PANTHER" id="PTHR47822:SF2">
    <property type="entry name" value="F-BOX AND WD-40 DOMAIN PROTEIN 7"/>
    <property type="match status" value="1"/>
</dbReference>
<dbReference type="PROSITE" id="PS50294">
    <property type="entry name" value="WD_REPEATS_REGION"/>
    <property type="match status" value="1"/>
</dbReference>
<dbReference type="SMART" id="SM00320">
    <property type="entry name" value="WD40"/>
    <property type="match status" value="4"/>
</dbReference>
<dbReference type="OrthoDB" id="10251741at2759"/>
<gene>
    <name evidence="4" type="primary">AVEN_135662_1</name>
    <name evidence="4" type="ORF">NPIL_175331</name>
</gene>
<evidence type="ECO:0000256" key="1">
    <source>
        <dbReference type="ARBA" id="ARBA00022574"/>
    </source>
</evidence>
<dbReference type="PROSITE" id="PS00678">
    <property type="entry name" value="WD_REPEATS_1"/>
    <property type="match status" value="1"/>
</dbReference>
<dbReference type="Pfam" id="PF00400">
    <property type="entry name" value="WD40"/>
    <property type="match status" value="1"/>
</dbReference>
<dbReference type="InterPro" id="IPR015943">
    <property type="entry name" value="WD40/YVTN_repeat-like_dom_sf"/>
</dbReference>
<dbReference type="AlphaFoldDB" id="A0A8X6UK15"/>
<dbReference type="Proteomes" id="UP000887013">
    <property type="component" value="Unassembled WGS sequence"/>
</dbReference>
<dbReference type="PANTHER" id="PTHR47822">
    <property type="entry name" value="CARBOHYDRATE BINDING DOMAIN CONTAINING PROTEIN"/>
    <property type="match status" value="1"/>
</dbReference>
<dbReference type="InterPro" id="IPR001680">
    <property type="entry name" value="WD40_rpt"/>
</dbReference>
<keyword evidence="2" id="KW-0677">Repeat</keyword>
<sequence>MDTSSSQESTDLHRLPPITSSSAWEEVLISGNVKILAKHEGENPALCCSVFPLNKQFAIGWSNGKIELRDTNAYCIQKTFDRPQNLSVTCVSVDESDKSKPKLLASYASGHTSLWDIKEGTELLTLKHERQTLVNAFNSNGSSFAIGGSDAKIQIHDTETGAELEVLQGTSDPEIMDGHTNRVYALRYHPTRFNDLLSGGWDDTVQFWDVRYPYSQKKINGPHICNNGGIEFWNEDKFVTASWRKRDPLQIWNYETNSLISDVNPDEENCFLYCCKYVEPEELLLVGGSHKNMLRVVDINAKMEDINVNIFQTIASLWNLKGAVYFAKELPKLDETSFSQRFCFCAENNFYIAQIDI</sequence>
<keyword evidence="5" id="KW-1185">Reference proteome</keyword>
<dbReference type="InterPro" id="IPR036322">
    <property type="entry name" value="WD40_repeat_dom_sf"/>
</dbReference>